<accession>H6U8K4</accession>
<feature type="transmembrane region" description="Helical" evidence="3">
    <location>
        <begin position="293"/>
        <end position="325"/>
    </location>
</feature>
<evidence type="ECO:0000256" key="1">
    <source>
        <dbReference type="ARBA" id="ARBA00022612"/>
    </source>
</evidence>
<keyword evidence="1" id="KW-1188">Viral release from host cell</keyword>
<feature type="transmembrane region" description="Helical" evidence="3">
    <location>
        <begin position="346"/>
        <end position="365"/>
    </location>
</feature>
<feature type="transmembrane region" description="Helical" evidence="3">
    <location>
        <begin position="402"/>
        <end position="424"/>
    </location>
</feature>
<feature type="transmembrane region" description="Helical" evidence="3">
    <location>
        <begin position="371"/>
        <end position="390"/>
    </location>
</feature>
<dbReference type="Pfam" id="PF10145">
    <property type="entry name" value="PhageMin_Tail"/>
    <property type="match status" value="1"/>
</dbReference>
<dbReference type="AlphaFoldDB" id="H6U8K4"/>
<protein>
    <submittedName>
        <fullName evidence="5">Phage tail tape measure protein TP901 family core region</fullName>
    </submittedName>
</protein>
<keyword evidence="3" id="KW-1133">Transmembrane helix</keyword>
<evidence type="ECO:0000259" key="4">
    <source>
        <dbReference type="Pfam" id="PF10145"/>
    </source>
</evidence>
<evidence type="ECO:0000313" key="5">
    <source>
        <dbReference type="EMBL" id="AFA45189.1"/>
    </source>
</evidence>
<keyword evidence="3" id="KW-0472">Membrane</keyword>
<dbReference type="InterPro" id="IPR010090">
    <property type="entry name" value="Phage_tape_meas"/>
</dbReference>
<dbReference type="PANTHER" id="PTHR37813">
    <property type="entry name" value="FELS-2 PROPHAGE PROTEIN"/>
    <property type="match status" value="1"/>
</dbReference>
<dbReference type="NCBIfam" id="TIGR01760">
    <property type="entry name" value="tape_meas_TP901"/>
    <property type="match status" value="1"/>
</dbReference>
<evidence type="ECO:0000256" key="3">
    <source>
        <dbReference type="SAM" id="Phobius"/>
    </source>
</evidence>
<evidence type="ECO:0000256" key="2">
    <source>
        <dbReference type="SAM" id="MobiDB-lite"/>
    </source>
</evidence>
<feature type="domain" description="Phage tail tape measure protein" evidence="4">
    <location>
        <begin position="4"/>
        <end position="190"/>
    </location>
</feature>
<proteinExistence type="predicted"/>
<feature type="region of interest" description="Disordered" evidence="2">
    <location>
        <begin position="641"/>
        <end position="669"/>
    </location>
</feature>
<sequence>MAGEEIAAIVAAGGQAGLAREHLIGYAEDAAKMGVAFDMAAGDAGTAMATMANVLGKPITEMATFGDAINHLSDNANAKAADIVNVIARVGSDTRMLGLTENQAAALGSTLLSMGKAPELAAQAIKGMAASFADLKAGKHAKELAMLGLSPKKFAQTMNKDAQGAIKDFIARVKKLPKDQQYPLLSKMFGRQYADDVMLLAQNTAEYNRQLDLLNEKDESGNFKYMGSMQREFENRSNTTANNLQLLKNSFTEIGITVGQAFLPPLNKLVNIIKPVIYGIAEFLQSQPWIMEWIVTIGASIASFVGLTMAVGTAGSMLITSFLGIKSAAGGVWKGLSFISTAGWKLINVFSGGMFGATRVVIGGFVKMNKWGFKLAWLFAGKLFQGLMLVGKGILFIGRALGLSPIGMAIMAIAGAAFLIYKYWDPIKTFFADIWEKVKGFFSSGIGNITATILDWSPIGLFYKAFAAVLSWFGVELPSSFSEFGKGMINKLGEGIGEAFEGVKKFIGDTVNWIKGKLGFATEAEQTIATQQANIAQNVVGTSSMVVSGAQLALENAKKRGFSSGGYTGDGGKHEVAGVVHKGEYVLNKETTSRLGLANIQRLSQLAMTAGQSAFAAVKPLEPAMAKVAPPKSTIAADTMASEPKNAKKAPLLSATAKTGTKNPPHRTGVQSVLSQRAKAQAEPMQNKSPIVVHFSPVINVNGNQAKTDILADITQAMQRGNRELERVVERIFDQMIDQRGRRAY</sequence>
<reference evidence="5" key="1">
    <citation type="submission" date="2011-08" db="EMBL/GenBank/DDBJ databases">
        <title>Identification of pro-phages and pro-phage like genetic features within Avibacterium paragallinarum.</title>
        <authorList>
            <person name="Roodt Y."/>
            <person name="Albertyn J."/>
            <person name="Bragg R.R."/>
        </authorList>
    </citation>
    <scope>NUCLEOTIDE SEQUENCE</scope>
    <source>
        <strain evidence="5">Modesto</strain>
    </source>
</reference>
<dbReference type="EMBL" id="JN627907">
    <property type="protein sequence ID" value="AFA45189.1"/>
    <property type="molecule type" value="Genomic_DNA"/>
</dbReference>
<dbReference type="PANTHER" id="PTHR37813:SF1">
    <property type="entry name" value="FELS-2 PROPHAGE PROTEIN"/>
    <property type="match status" value="1"/>
</dbReference>
<organism evidence="5">
    <name type="scientific">Avibacterium paragallinarum</name>
    <name type="common">Haemophilus gallinarum</name>
    <dbReference type="NCBI Taxonomy" id="728"/>
    <lineage>
        <taxon>Bacteria</taxon>
        <taxon>Pseudomonadati</taxon>
        <taxon>Pseudomonadota</taxon>
        <taxon>Gammaproteobacteria</taxon>
        <taxon>Pasteurellales</taxon>
        <taxon>Pasteurellaceae</taxon>
        <taxon>Avibacterium</taxon>
    </lineage>
</organism>
<name>H6U8K4_AVIPA</name>
<keyword evidence="3" id="KW-0812">Transmembrane</keyword>